<dbReference type="InterPro" id="IPR002201">
    <property type="entry name" value="Glyco_trans_9"/>
</dbReference>
<dbReference type="Gene3D" id="3.40.50.2000">
    <property type="entry name" value="Glycogen Phosphorylase B"/>
    <property type="match status" value="2"/>
</dbReference>
<keyword evidence="2 3" id="KW-0808">Transferase</keyword>
<keyword evidence="4" id="KW-1185">Reference proteome</keyword>
<evidence type="ECO:0000256" key="2">
    <source>
        <dbReference type="ARBA" id="ARBA00022679"/>
    </source>
</evidence>
<protein>
    <submittedName>
        <fullName evidence="3">ADP-heptose:LPS heptosyl transferase I</fullName>
    </submittedName>
</protein>
<evidence type="ECO:0000313" key="4">
    <source>
        <dbReference type="Proteomes" id="UP000219336"/>
    </source>
</evidence>
<dbReference type="SUPFAM" id="SSF53756">
    <property type="entry name" value="UDP-Glycosyltransferase/glycogen phosphorylase"/>
    <property type="match status" value="1"/>
</dbReference>
<keyword evidence="1" id="KW-0328">Glycosyltransferase</keyword>
<reference evidence="4" key="1">
    <citation type="submission" date="2016-06" db="EMBL/GenBank/DDBJ databases">
        <authorList>
            <person name="Rodrigo-Torres L."/>
            <person name="Arahal R.D."/>
            <person name="Lucena T."/>
        </authorList>
    </citation>
    <scope>NUCLEOTIDE SEQUENCE [LARGE SCALE GENOMIC DNA]</scope>
    <source>
        <strain evidence="4">CECT8203</strain>
    </source>
</reference>
<organism evidence="3 4">
    <name type="scientific">Vibrio thalassae</name>
    <dbReference type="NCBI Taxonomy" id="1243014"/>
    <lineage>
        <taxon>Bacteria</taxon>
        <taxon>Pseudomonadati</taxon>
        <taxon>Pseudomonadota</taxon>
        <taxon>Gammaproteobacteria</taxon>
        <taxon>Vibrionales</taxon>
        <taxon>Vibrionaceae</taxon>
        <taxon>Vibrio</taxon>
    </lineage>
</organism>
<dbReference type="Proteomes" id="UP000219336">
    <property type="component" value="Unassembled WGS sequence"/>
</dbReference>
<dbReference type="GO" id="GO:0008713">
    <property type="term" value="F:ADP-heptose-lipopolysaccharide heptosyltransferase activity"/>
    <property type="evidence" value="ECO:0007669"/>
    <property type="project" value="TreeGrafter"/>
</dbReference>
<evidence type="ECO:0000313" key="3">
    <source>
        <dbReference type="EMBL" id="SNX47839.1"/>
    </source>
</evidence>
<dbReference type="RefSeq" id="WP_096993066.1">
    <property type="nucleotide sequence ID" value="NZ_JBHSII010000001.1"/>
</dbReference>
<dbReference type="EMBL" id="OANU01000014">
    <property type="protein sequence ID" value="SNX47839.1"/>
    <property type="molecule type" value="Genomic_DNA"/>
</dbReference>
<dbReference type="PANTHER" id="PTHR30160">
    <property type="entry name" value="TETRAACYLDISACCHARIDE 4'-KINASE-RELATED"/>
    <property type="match status" value="1"/>
</dbReference>
<evidence type="ECO:0000256" key="1">
    <source>
        <dbReference type="ARBA" id="ARBA00022676"/>
    </source>
</evidence>
<sequence>MRQLISRLQLLRDQIRQKLGIALFDKARSTNSLDPKSIQHVVILRVDAKLGDSFVSSFVAKDIKAFNPAIKVTVVTTSAMRSLFLDYWGADEVIELKKRPKYRDITNACRQIGDCDLLVSLTLNPKMKDLFFLSQCRAKHIAGLKDSLKIVDIKLGEKTRSMHFAERFAYLLEEIGITAHARRYVIPQDQHSIATADSYIAAHSATPFCVLNAYGSGNSRKLNGESIKRLVTMVKRHDKHLNVILISSPDTVAITNEYIKQYQLDALHYDVSRSILDVASLVARSEFVISVDTAIVHMATGLNKPQLALYNPDPDNFNQWHPNSDRAYTSVALETDIPDINMLDWNDIEQKLKQIIDTIG</sequence>
<name>A0A240EI28_9VIBR</name>
<gene>
    <name evidence="3" type="ORF">VTH8203_01454</name>
</gene>
<dbReference type="GO" id="GO:0005829">
    <property type="term" value="C:cytosol"/>
    <property type="evidence" value="ECO:0007669"/>
    <property type="project" value="TreeGrafter"/>
</dbReference>
<dbReference type="AlphaFoldDB" id="A0A240EI28"/>
<dbReference type="GO" id="GO:0009244">
    <property type="term" value="P:lipopolysaccharide core region biosynthetic process"/>
    <property type="evidence" value="ECO:0007669"/>
    <property type="project" value="TreeGrafter"/>
</dbReference>
<dbReference type="InterPro" id="IPR051199">
    <property type="entry name" value="LPS_LOS_Heptosyltrfase"/>
</dbReference>
<dbReference type="OrthoDB" id="89608at2"/>
<dbReference type="Pfam" id="PF01075">
    <property type="entry name" value="Glyco_transf_9"/>
    <property type="match status" value="1"/>
</dbReference>
<dbReference type="PANTHER" id="PTHR30160:SF15">
    <property type="entry name" value="GLYCOSYLTRANSFERASE HI_0523-RELATED"/>
    <property type="match status" value="1"/>
</dbReference>
<proteinExistence type="predicted"/>
<accession>A0A240EI28</accession>